<gene>
    <name evidence="2" type="ORF">L2764_19985</name>
</gene>
<reference evidence="2 3" key="1">
    <citation type="submission" date="2022-01" db="EMBL/GenBank/DDBJ databases">
        <title>Whole genome-based taxonomy of the Shewanellaceae.</title>
        <authorList>
            <person name="Martin-Rodriguez A.J."/>
        </authorList>
    </citation>
    <scope>NUCLEOTIDE SEQUENCE [LARGE SCALE GENOMIC DNA]</scope>
    <source>
        <strain evidence="2 3">DSM 17177</strain>
    </source>
</reference>
<dbReference type="PANTHER" id="PTHR21600:SF84">
    <property type="entry name" value="PSEUDOURIDINE SYNTHASE RSUA_RLUA-LIKE DOMAIN-CONTAINING PROTEIN"/>
    <property type="match status" value="1"/>
</dbReference>
<dbReference type="RefSeq" id="WP_248942115.1">
    <property type="nucleotide sequence ID" value="NZ_JAKIKS010000102.1"/>
</dbReference>
<keyword evidence="3" id="KW-1185">Reference proteome</keyword>
<dbReference type="InterPro" id="IPR020103">
    <property type="entry name" value="PsdUridine_synth_cat_dom_sf"/>
</dbReference>
<protein>
    <submittedName>
        <fullName evidence="2">Pseudouridine synthase</fullName>
    </submittedName>
</protein>
<comment type="caution">
    <text evidence="2">The sequence shown here is derived from an EMBL/GenBank/DDBJ whole genome shotgun (WGS) entry which is preliminary data.</text>
</comment>
<sequence length="307" mass="35187">MSTGVRAKQASHIVLPETVIDKKTVLDFLICHFNQIPAGVWRQRIMDGKVHWRNGELIDVDTLFIPRERVYYYREVNQESLIPFKEDIVYQDQHIIVAYKPAFLAVNPSGQFINECLVNRLRERVNNPDLVAVHRLDRATSGLMLMSLNKDSRHDYHQLFKMGMIMKQYHALASLTPKLLADHEAGELVLPLYWTIKNRMVKGAPSFLMKIIEGEANTHSEICLIAIKEGVGLFLLKPITGKTHQLRVHMQSLGMSLLNDGLYPTLQDQAPDNFTRPLKLMAKRLCFIDPITQIKHDISCKGFAEFV</sequence>
<evidence type="ECO:0000313" key="2">
    <source>
        <dbReference type="EMBL" id="MCL1126701.1"/>
    </source>
</evidence>
<dbReference type="InterPro" id="IPR006145">
    <property type="entry name" value="PsdUridine_synth_RsuA/RluA"/>
</dbReference>
<dbReference type="InterPro" id="IPR050188">
    <property type="entry name" value="RluA_PseudoU_synthase"/>
</dbReference>
<feature type="domain" description="Pseudouridine synthase RsuA/RluA-like" evidence="1">
    <location>
        <begin position="94"/>
        <end position="252"/>
    </location>
</feature>
<organism evidence="2 3">
    <name type="scientific">Shewanella surugensis</name>
    <dbReference type="NCBI Taxonomy" id="212020"/>
    <lineage>
        <taxon>Bacteria</taxon>
        <taxon>Pseudomonadati</taxon>
        <taxon>Pseudomonadota</taxon>
        <taxon>Gammaproteobacteria</taxon>
        <taxon>Alteromonadales</taxon>
        <taxon>Shewanellaceae</taxon>
        <taxon>Shewanella</taxon>
    </lineage>
</organism>
<dbReference type="PANTHER" id="PTHR21600">
    <property type="entry name" value="MITOCHONDRIAL RNA PSEUDOURIDINE SYNTHASE"/>
    <property type="match status" value="1"/>
</dbReference>
<name>A0ABT0LG77_9GAMM</name>
<evidence type="ECO:0000259" key="1">
    <source>
        <dbReference type="Pfam" id="PF00849"/>
    </source>
</evidence>
<evidence type="ECO:0000313" key="3">
    <source>
        <dbReference type="Proteomes" id="UP001203423"/>
    </source>
</evidence>
<dbReference type="Proteomes" id="UP001203423">
    <property type="component" value="Unassembled WGS sequence"/>
</dbReference>
<dbReference type="PROSITE" id="PS01129">
    <property type="entry name" value="PSI_RLU"/>
    <property type="match status" value="1"/>
</dbReference>
<dbReference type="Gene3D" id="3.30.2350.10">
    <property type="entry name" value="Pseudouridine synthase"/>
    <property type="match status" value="1"/>
</dbReference>
<dbReference type="Pfam" id="PF00849">
    <property type="entry name" value="PseudoU_synth_2"/>
    <property type="match status" value="1"/>
</dbReference>
<accession>A0ABT0LG77</accession>
<dbReference type="InterPro" id="IPR006224">
    <property type="entry name" value="PsdUridine_synth_RluA-like_CS"/>
</dbReference>
<proteinExistence type="predicted"/>
<dbReference type="EMBL" id="JAKIKS010000102">
    <property type="protein sequence ID" value="MCL1126701.1"/>
    <property type="molecule type" value="Genomic_DNA"/>
</dbReference>
<dbReference type="SUPFAM" id="SSF55120">
    <property type="entry name" value="Pseudouridine synthase"/>
    <property type="match status" value="1"/>
</dbReference>